<evidence type="ECO:0000313" key="1">
    <source>
        <dbReference type="EMBL" id="KAE9407090.1"/>
    </source>
</evidence>
<name>A0A6A4IAQ5_9AGAR</name>
<proteinExistence type="predicted"/>
<dbReference type="EMBL" id="ML769398">
    <property type="protein sequence ID" value="KAE9407090.1"/>
    <property type="molecule type" value="Genomic_DNA"/>
</dbReference>
<dbReference type="AlphaFoldDB" id="A0A6A4IAQ5"/>
<organism evidence="1 2">
    <name type="scientific">Gymnopus androsaceus JB14</name>
    <dbReference type="NCBI Taxonomy" id="1447944"/>
    <lineage>
        <taxon>Eukaryota</taxon>
        <taxon>Fungi</taxon>
        <taxon>Dikarya</taxon>
        <taxon>Basidiomycota</taxon>
        <taxon>Agaricomycotina</taxon>
        <taxon>Agaricomycetes</taxon>
        <taxon>Agaricomycetidae</taxon>
        <taxon>Agaricales</taxon>
        <taxon>Marasmiineae</taxon>
        <taxon>Omphalotaceae</taxon>
        <taxon>Gymnopus</taxon>
    </lineage>
</organism>
<evidence type="ECO:0008006" key="3">
    <source>
        <dbReference type="Google" id="ProtNLM"/>
    </source>
</evidence>
<keyword evidence="2" id="KW-1185">Reference proteome</keyword>
<reference evidence="1" key="1">
    <citation type="journal article" date="2019" name="Environ. Microbiol.">
        <title>Fungal ecological strategies reflected in gene transcription - a case study of two litter decomposers.</title>
        <authorList>
            <person name="Barbi F."/>
            <person name="Kohler A."/>
            <person name="Barry K."/>
            <person name="Baskaran P."/>
            <person name="Daum C."/>
            <person name="Fauchery L."/>
            <person name="Ihrmark K."/>
            <person name="Kuo A."/>
            <person name="LaButti K."/>
            <person name="Lipzen A."/>
            <person name="Morin E."/>
            <person name="Grigoriev I.V."/>
            <person name="Henrissat B."/>
            <person name="Lindahl B."/>
            <person name="Martin F."/>
        </authorList>
    </citation>
    <scope>NUCLEOTIDE SEQUENCE</scope>
    <source>
        <strain evidence="1">JB14</strain>
    </source>
</reference>
<evidence type="ECO:0000313" key="2">
    <source>
        <dbReference type="Proteomes" id="UP000799118"/>
    </source>
</evidence>
<accession>A0A6A4IAQ5</accession>
<protein>
    <recommendedName>
        <fullName evidence="3">Rho termination factor N-terminal domain-containing protein</fullName>
    </recommendedName>
</protein>
<sequence length="78" mass="8909">MPRIVPDAEIDSMDLKSLKAYAKELSLEKVSKLDEAKLRSKIRENIRQRSNVGNTEAIYPSTSSFCAAIVYFQQKSNW</sequence>
<dbReference type="Proteomes" id="UP000799118">
    <property type="component" value="Unassembled WGS sequence"/>
</dbReference>
<gene>
    <name evidence="1" type="ORF">BT96DRAFT_914957</name>
</gene>